<evidence type="ECO:0000313" key="1">
    <source>
        <dbReference type="EMBL" id="CAG2217234.1"/>
    </source>
</evidence>
<evidence type="ECO:0000313" key="2">
    <source>
        <dbReference type="Proteomes" id="UP000683360"/>
    </source>
</evidence>
<accession>A0A8S3SGA6</accession>
<reference evidence="1" key="1">
    <citation type="submission" date="2021-03" db="EMBL/GenBank/DDBJ databases">
        <authorList>
            <person name="Bekaert M."/>
        </authorList>
    </citation>
    <scope>NUCLEOTIDE SEQUENCE</scope>
</reference>
<dbReference type="EMBL" id="CAJPWZ010001516">
    <property type="protein sequence ID" value="CAG2217234.1"/>
    <property type="molecule type" value="Genomic_DNA"/>
</dbReference>
<keyword evidence="2" id="KW-1185">Reference proteome</keyword>
<dbReference type="OrthoDB" id="6011127at2759"/>
<dbReference type="Proteomes" id="UP000683360">
    <property type="component" value="Unassembled WGS sequence"/>
</dbReference>
<comment type="caution">
    <text evidence="1">The sequence shown here is derived from an EMBL/GenBank/DDBJ whole genome shotgun (WGS) entry which is preliminary data.</text>
</comment>
<organism evidence="1 2">
    <name type="scientific">Mytilus edulis</name>
    <name type="common">Blue mussel</name>
    <dbReference type="NCBI Taxonomy" id="6550"/>
    <lineage>
        <taxon>Eukaryota</taxon>
        <taxon>Metazoa</taxon>
        <taxon>Spiralia</taxon>
        <taxon>Lophotrochozoa</taxon>
        <taxon>Mollusca</taxon>
        <taxon>Bivalvia</taxon>
        <taxon>Autobranchia</taxon>
        <taxon>Pteriomorphia</taxon>
        <taxon>Mytilida</taxon>
        <taxon>Mytiloidea</taxon>
        <taxon>Mytilidae</taxon>
        <taxon>Mytilinae</taxon>
        <taxon>Mytilus</taxon>
    </lineage>
</organism>
<sequence>MELKILIHAHNDVKIIQREKTTCVLEQYPDSLLDFKAQVCSFVGVGDIAKELNFQNYDTTFAKLVKHSQTVTETFTIRTHDHRHVNSTEPQKPKRSDRAEDKLLVNKLRSATDVIRNERQENQLSEFNQLLNGMEKSEAVTEHKIRCGICKEIKQVCAADRNNEGKIKY</sequence>
<dbReference type="AlphaFoldDB" id="A0A8S3SGA6"/>
<name>A0A8S3SGA6_MYTED</name>
<proteinExistence type="predicted"/>
<protein>
    <submittedName>
        <fullName evidence="1">Uncharacterized protein</fullName>
    </submittedName>
</protein>
<gene>
    <name evidence="1" type="ORF">MEDL_30940</name>
</gene>